<dbReference type="FunFam" id="3.30.200.20:FF:000212">
    <property type="entry name" value="Proline-rich receptor-like protein kinase PERK8"/>
    <property type="match status" value="1"/>
</dbReference>
<dbReference type="GO" id="GO:0005524">
    <property type="term" value="F:ATP binding"/>
    <property type="evidence" value="ECO:0007669"/>
    <property type="project" value="UniProtKB-UniRule"/>
</dbReference>
<feature type="compositionally biased region" description="Pro residues" evidence="17">
    <location>
        <begin position="581"/>
        <end position="610"/>
    </location>
</feature>
<dbReference type="InterPro" id="IPR000719">
    <property type="entry name" value="Prot_kinase_dom"/>
</dbReference>
<evidence type="ECO:0000256" key="11">
    <source>
        <dbReference type="ARBA" id="ARBA00022968"/>
    </source>
</evidence>
<keyword evidence="5" id="KW-0723">Serine/threonine-protein kinase</keyword>
<dbReference type="InterPro" id="IPR026057">
    <property type="entry name" value="TBL_C"/>
</dbReference>
<organism evidence="20 21">
    <name type="scientific">Phtheirospermum japonicum</name>
    <dbReference type="NCBI Taxonomy" id="374723"/>
    <lineage>
        <taxon>Eukaryota</taxon>
        <taxon>Viridiplantae</taxon>
        <taxon>Streptophyta</taxon>
        <taxon>Embryophyta</taxon>
        <taxon>Tracheophyta</taxon>
        <taxon>Spermatophyta</taxon>
        <taxon>Magnoliopsida</taxon>
        <taxon>eudicotyledons</taxon>
        <taxon>Gunneridae</taxon>
        <taxon>Pentapetalae</taxon>
        <taxon>asterids</taxon>
        <taxon>lamiids</taxon>
        <taxon>Lamiales</taxon>
        <taxon>Orobanchaceae</taxon>
        <taxon>Orobanchaceae incertae sedis</taxon>
        <taxon>Phtheirospermum</taxon>
    </lineage>
</organism>
<evidence type="ECO:0000256" key="13">
    <source>
        <dbReference type="ARBA" id="ARBA00023136"/>
    </source>
</evidence>
<evidence type="ECO:0000256" key="5">
    <source>
        <dbReference type="ARBA" id="ARBA00022527"/>
    </source>
</evidence>
<dbReference type="Pfam" id="PF07714">
    <property type="entry name" value="PK_Tyr_Ser-Thr"/>
    <property type="match status" value="1"/>
</dbReference>
<comment type="catalytic activity">
    <reaction evidence="14">
        <text>L-threonyl-[protein] + ATP = O-phospho-L-threonyl-[protein] + ADP + H(+)</text>
        <dbReference type="Rhea" id="RHEA:46608"/>
        <dbReference type="Rhea" id="RHEA-COMP:11060"/>
        <dbReference type="Rhea" id="RHEA-COMP:11605"/>
        <dbReference type="ChEBI" id="CHEBI:15378"/>
        <dbReference type="ChEBI" id="CHEBI:30013"/>
        <dbReference type="ChEBI" id="CHEBI:30616"/>
        <dbReference type="ChEBI" id="CHEBI:61977"/>
        <dbReference type="ChEBI" id="CHEBI:456216"/>
        <dbReference type="EC" id="2.7.11.1"/>
    </reaction>
</comment>
<keyword evidence="4" id="KW-1003">Cell membrane</keyword>
<dbReference type="InterPro" id="IPR011009">
    <property type="entry name" value="Kinase-like_dom_sf"/>
</dbReference>
<protein>
    <recommendedName>
        <fullName evidence="3">non-specific serine/threonine protein kinase</fullName>
        <ecNumber evidence="3">2.7.11.1</ecNumber>
    </recommendedName>
</protein>
<evidence type="ECO:0000259" key="19">
    <source>
        <dbReference type="PROSITE" id="PS50011"/>
    </source>
</evidence>
<dbReference type="InterPro" id="IPR008271">
    <property type="entry name" value="Ser/Thr_kinase_AS"/>
</dbReference>
<comment type="subcellular location">
    <subcellularLocation>
        <location evidence="1">Cell membrane</location>
        <topology evidence="1">Single-pass membrane protein</topology>
    </subcellularLocation>
</comment>
<evidence type="ECO:0000256" key="18">
    <source>
        <dbReference type="SAM" id="Phobius"/>
    </source>
</evidence>
<proteinExistence type="inferred from homology"/>
<evidence type="ECO:0000256" key="9">
    <source>
        <dbReference type="ARBA" id="ARBA00022777"/>
    </source>
</evidence>
<dbReference type="SMART" id="SM00220">
    <property type="entry name" value="S_TKc"/>
    <property type="match status" value="1"/>
</dbReference>
<keyword evidence="12 18" id="KW-1133">Transmembrane helix</keyword>
<feature type="compositionally biased region" description="Polar residues" evidence="17">
    <location>
        <begin position="564"/>
        <end position="577"/>
    </location>
</feature>
<dbReference type="PANTHER" id="PTHR47982:SF32">
    <property type="entry name" value="NON-SPECIFIC SERINE_THREONINE PROTEIN KINASE"/>
    <property type="match status" value="1"/>
</dbReference>
<feature type="region of interest" description="Disordered" evidence="17">
    <location>
        <begin position="76"/>
        <end position="96"/>
    </location>
</feature>
<sequence>MRGNDRVLLGLVILKSSDLKYADEFSYRVAISYAFMCWVLVVELGYGLYECRVPNGLHRRTFTGLITDPSEGAVLQDRRGRQEYNSSSPNPYNPSSDKIILSNQPAQDIRITDENLEKCDIFTGEWVPNPDAPYYTNTTCWAIHEHQNCMKYGRPDSEFMKWRWKPDGCDLPVFNPFQFLDIVRDKSLAFVGDSVGRNQMQSMICLLSRVEYPIDVSPTTDEHFKRWKYVTYNFTMAYFWSPFLVRSNERDPDGPTNTGLFNLYLDEPDESWIDQIDEFDYVILNAGHWMTRTAVYYEGRRIVGCRYCQLPNLTDLPTTYGYRRVFRTALKALIERENYKGITFLRTFAPSHFENGPWNAGGDCVRRRPWRSNETVLEGLNMEMYMTQLEEFRAAEKRREKRFRLLDTTQAMLLRPDGHPSRYGHWPNENVTLYNDCVHWCLPGPIDSWADFLMHMIKMEARRWYNERLLQRGKKKKLQFITSSILIPSASTTSILSTRLPSVLLHPHYPRRPHPFTTPINRHPSPPASPPASPAFRPASPPPPPASPPASPPLSPPTAPISDFRSTSSGRTATFTGGRSVPPPAAAPPPLLPRVPSKSPPPSAYPPPPVNNNSSRRAPPLPAIPTEKPTARANVTAANADSASSGGLRAEGVAVVGSFVGFLSLTLVVLAAWFLNRRKKICKDDPNVNHVHAMPPSPRASFRNSGSTFLTPQYSAQLSGNGSMSNLTGSTDGGGMANSRSWFTYEELSVATNRFSENDLLGQGGFGSVYKGVLTDGREVAVKQLKAGGGQGEREFRSEVEIISRIHHKHLVSLVGYCIFESQRLLVYEYVPNNTLHCHLHDEGRPVMDWASRVKVAAGAARGLAYLHEDCHPRIIHRDIKSTNILLDNNFEARVADFGLAKLAQELDLNTHVSTRVMGTFGYLAPEYASSGKLTEKSDVYSFGVVLLELITGRMPVDPSQPMGDESLVECARPLLVQALKTQVLDDLVDPRLGNNFVEVEMFRMIEAAAACVRHSASRRPRMTHVARALDSMDELADLSTGIRPGQSGNFDSREHSAQIRMFDRMAFGSQDHSSDFYDHSQSSWRS</sequence>
<evidence type="ECO:0000256" key="2">
    <source>
        <dbReference type="ARBA" id="ARBA00007727"/>
    </source>
</evidence>
<feature type="compositionally biased region" description="Low complexity" evidence="17">
    <location>
        <begin position="84"/>
        <end position="96"/>
    </location>
</feature>
<evidence type="ECO:0000256" key="3">
    <source>
        <dbReference type="ARBA" id="ARBA00012513"/>
    </source>
</evidence>
<reference evidence="20" key="1">
    <citation type="submission" date="2020-07" db="EMBL/GenBank/DDBJ databases">
        <title>Ethylene signaling mediates host invasion by parasitic plants.</title>
        <authorList>
            <person name="Yoshida S."/>
        </authorList>
    </citation>
    <scope>NUCLEOTIDE SEQUENCE</scope>
    <source>
        <strain evidence="20">Okayama</strain>
    </source>
</reference>
<dbReference type="GO" id="GO:0004674">
    <property type="term" value="F:protein serine/threonine kinase activity"/>
    <property type="evidence" value="ECO:0007669"/>
    <property type="project" value="UniProtKB-KW"/>
</dbReference>
<name>A0A830DF35_9LAMI</name>
<evidence type="ECO:0000256" key="14">
    <source>
        <dbReference type="ARBA" id="ARBA00047899"/>
    </source>
</evidence>
<dbReference type="AlphaFoldDB" id="A0A830DF35"/>
<feature type="domain" description="Protein kinase" evidence="19">
    <location>
        <begin position="755"/>
        <end position="1036"/>
    </location>
</feature>
<dbReference type="GO" id="GO:0005886">
    <property type="term" value="C:plasma membrane"/>
    <property type="evidence" value="ECO:0007669"/>
    <property type="project" value="UniProtKB-SubCell"/>
</dbReference>
<dbReference type="Pfam" id="PF13839">
    <property type="entry name" value="PC-Esterase"/>
    <property type="match status" value="1"/>
</dbReference>
<dbReference type="EMBL" id="BMAC01001263">
    <property type="protein sequence ID" value="GFQ06574.1"/>
    <property type="molecule type" value="Genomic_DNA"/>
</dbReference>
<keyword evidence="21" id="KW-1185">Reference proteome</keyword>
<keyword evidence="6" id="KW-0808">Transferase</keyword>
<feature type="compositionally biased region" description="Pro residues" evidence="17">
    <location>
        <begin position="524"/>
        <end position="559"/>
    </location>
</feature>
<dbReference type="InterPro" id="IPR047117">
    <property type="entry name" value="PERK1-13-like"/>
</dbReference>
<keyword evidence="11" id="KW-0735">Signal-anchor</keyword>
<keyword evidence="8 16" id="KW-0547">Nucleotide-binding</keyword>
<evidence type="ECO:0000256" key="16">
    <source>
        <dbReference type="PROSITE-ProRule" id="PRU10141"/>
    </source>
</evidence>
<keyword evidence="7 18" id="KW-0812">Transmembrane</keyword>
<gene>
    <name evidence="20" type="ORF">PHJA_002801400</name>
</gene>
<evidence type="ECO:0000256" key="4">
    <source>
        <dbReference type="ARBA" id="ARBA00022475"/>
    </source>
</evidence>
<dbReference type="InterPro" id="IPR017441">
    <property type="entry name" value="Protein_kinase_ATP_BS"/>
</dbReference>
<dbReference type="InterPro" id="IPR025846">
    <property type="entry name" value="TBL_N"/>
</dbReference>
<dbReference type="CDD" id="cd14066">
    <property type="entry name" value="STKc_IRAK"/>
    <property type="match status" value="1"/>
</dbReference>
<accession>A0A830DF35</accession>
<keyword evidence="10 16" id="KW-0067">ATP-binding</keyword>
<evidence type="ECO:0000256" key="7">
    <source>
        <dbReference type="ARBA" id="ARBA00022692"/>
    </source>
</evidence>
<dbReference type="InterPro" id="IPR001245">
    <property type="entry name" value="Ser-Thr/Tyr_kinase_cat_dom"/>
</dbReference>
<dbReference type="PROSITE" id="PS50011">
    <property type="entry name" value="PROTEIN_KINASE_DOM"/>
    <property type="match status" value="1"/>
</dbReference>
<dbReference type="OrthoDB" id="630188at2759"/>
<keyword evidence="20" id="KW-0675">Receptor</keyword>
<evidence type="ECO:0000256" key="6">
    <source>
        <dbReference type="ARBA" id="ARBA00022679"/>
    </source>
</evidence>
<dbReference type="FunFam" id="1.10.510.10:FF:000173">
    <property type="entry name" value="proline-rich receptor-like protein kinase PERK8"/>
    <property type="match status" value="1"/>
</dbReference>
<keyword evidence="13 18" id="KW-0472">Membrane</keyword>
<keyword evidence="9 20" id="KW-0418">Kinase</keyword>
<dbReference type="Gene3D" id="1.10.510.10">
    <property type="entry name" value="Transferase(Phosphotransferase) domain 1"/>
    <property type="match status" value="1"/>
</dbReference>
<comment type="caution">
    <text evidence="20">The sequence shown here is derived from an EMBL/GenBank/DDBJ whole genome shotgun (WGS) entry which is preliminary data.</text>
</comment>
<feature type="transmembrane region" description="Helical" evidence="18">
    <location>
        <begin position="653"/>
        <end position="675"/>
    </location>
</feature>
<evidence type="ECO:0000256" key="12">
    <source>
        <dbReference type="ARBA" id="ARBA00022989"/>
    </source>
</evidence>
<dbReference type="Proteomes" id="UP000653305">
    <property type="component" value="Unassembled WGS sequence"/>
</dbReference>
<dbReference type="PROSITE" id="PS00107">
    <property type="entry name" value="PROTEIN_KINASE_ATP"/>
    <property type="match status" value="1"/>
</dbReference>
<comment type="similarity">
    <text evidence="2">Belongs to the PC-esterase family. TBL subfamily.</text>
</comment>
<dbReference type="PANTHER" id="PTHR47982">
    <property type="entry name" value="PROLINE-RICH RECEPTOR-LIKE PROTEIN KINASE PERK4"/>
    <property type="match status" value="1"/>
</dbReference>
<evidence type="ECO:0000256" key="10">
    <source>
        <dbReference type="ARBA" id="ARBA00022840"/>
    </source>
</evidence>
<dbReference type="PROSITE" id="PS00108">
    <property type="entry name" value="PROTEIN_KINASE_ST"/>
    <property type="match status" value="1"/>
</dbReference>
<comment type="catalytic activity">
    <reaction evidence="15">
        <text>L-seryl-[protein] + ATP = O-phospho-L-seryl-[protein] + ADP + H(+)</text>
        <dbReference type="Rhea" id="RHEA:17989"/>
        <dbReference type="Rhea" id="RHEA-COMP:9863"/>
        <dbReference type="Rhea" id="RHEA-COMP:11604"/>
        <dbReference type="ChEBI" id="CHEBI:15378"/>
        <dbReference type="ChEBI" id="CHEBI:29999"/>
        <dbReference type="ChEBI" id="CHEBI:30616"/>
        <dbReference type="ChEBI" id="CHEBI:83421"/>
        <dbReference type="ChEBI" id="CHEBI:456216"/>
        <dbReference type="EC" id="2.7.11.1"/>
    </reaction>
</comment>
<dbReference type="Pfam" id="PF14416">
    <property type="entry name" value="PMR5N"/>
    <property type="match status" value="1"/>
</dbReference>
<feature type="region of interest" description="Disordered" evidence="17">
    <location>
        <begin position="511"/>
        <end position="628"/>
    </location>
</feature>
<dbReference type="EC" id="2.7.11.1" evidence="3"/>
<evidence type="ECO:0000256" key="1">
    <source>
        <dbReference type="ARBA" id="ARBA00004162"/>
    </source>
</evidence>
<evidence type="ECO:0000313" key="21">
    <source>
        <dbReference type="Proteomes" id="UP000653305"/>
    </source>
</evidence>
<evidence type="ECO:0000256" key="8">
    <source>
        <dbReference type="ARBA" id="ARBA00022741"/>
    </source>
</evidence>
<evidence type="ECO:0000256" key="17">
    <source>
        <dbReference type="SAM" id="MobiDB-lite"/>
    </source>
</evidence>
<dbReference type="Gene3D" id="3.30.200.20">
    <property type="entry name" value="Phosphorylase Kinase, domain 1"/>
    <property type="match status" value="1"/>
</dbReference>
<feature type="binding site" evidence="16">
    <location>
        <position position="783"/>
    </location>
    <ligand>
        <name>ATP</name>
        <dbReference type="ChEBI" id="CHEBI:30616"/>
    </ligand>
</feature>
<dbReference type="SUPFAM" id="SSF56112">
    <property type="entry name" value="Protein kinase-like (PK-like)"/>
    <property type="match status" value="1"/>
</dbReference>
<evidence type="ECO:0000313" key="20">
    <source>
        <dbReference type="EMBL" id="GFQ06574.1"/>
    </source>
</evidence>
<evidence type="ECO:0000256" key="15">
    <source>
        <dbReference type="ARBA" id="ARBA00048679"/>
    </source>
</evidence>